<evidence type="ECO:0000313" key="1">
    <source>
        <dbReference type="EMBL" id="KAG5606224.1"/>
    </source>
</evidence>
<proteinExistence type="predicted"/>
<dbReference type="OrthoDB" id="1248924at2759"/>
<reference evidence="1 2" key="1">
    <citation type="submission" date="2020-09" db="EMBL/GenBank/DDBJ databases">
        <title>De no assembly of potato wild relative species, Solanum commersonii.</title>
        <authorList>
            <person name="Cho K."/>
        </authorList>
    </citation>
    <scope>NUCLEOTIDE SEQUENCE [LARGE SCALE GENOMIC DNA]</scope>
    <source>
        <strain evidence="1">LZ3.2</strain>
        <tissue evidence="1">Leaf</tissue>
    </source>
</reference>
<dbReference type="Proteomes" id="UP000824120">
    <property type="component" value="Chromosome 5"/>
</dbReference>
<organism evidence="1 2">
    <name type="scientific">Solanum commersonii</name>
    <name type="common">Commerson's wild potato</name>
    <name type="synonym">Commerson's nightshade</name>
    <dbReference type="NCBI Taxonomy" id="4109"/>
    <lineage>
        <taxon>Eukaryota</taxon>
        <taxon>Viridiplantae</taxon>
        <taxon>Streptophyta</taxon>
        <taxon>Embryophyta</taxon>
        <taxon>Tracheophyta</taxon>
        <taxon>Spermatophyta</taxon>
        <taxon>Magnoliopsida</taxon>
        <taxon>eudicotyledons</taxon>
        <taxon>Gunneridae</taxon>
        <taxon>Pentapetalae</taxon>
        <taxon>asterids</taxon>
        <taxon>lamiids</taxon>
        <taxon>Solanales</taxon>
        <taxon>Solanaceae</taxon>
        <taxon>Solanoideae</taxon>
        <taxon>Solaneae</taxon>
        <taxon>Solanum</taxon>
    </lineage>
</organism>
<dbReference type="AlphaFoldDB" id="A0A9J5Z2P1"/>
<evidence type="ECO:0000313" key="2">
    <source>
        <dbReference type="Proteomes" id="UP000824120"/>
    </source>
</evidence>
<gene>
    <name evidence="1" type="ORF">H5410_027716</name>
</gene>
<comment type="caution">
    <text evidence="1">The sequence shown here is derived from an EMBL/GenBank/DDBJ whole genome shotgun (WGS) entry which is preliminary data.</text>
</comment>
<dbReference type="EMBL" id="JACXVP010000005">
    <property type="protein sequence ID" value="KAG5606224.1"/>
    <property type="molecule type" value="Genomic_DNA"/>
</dbReference>
<keyword evidence="2" id="KW-1185">Reference proteome</keyword>
<sequence length="81" mass="9590">MEKSSTNFIKKHKHIVKMNSNNQIIDMVLGVIAHLEHVEFHRWSRVFFLGNIFNIMTSNIAESINALYVDEKRIFHFCSIR</sequence>
<name>A0A9J5Z2P1_SOLCO</name>
<accession>A0A9J5Z2P1</accession>
<protein>
    <submittedName>
        <fullName evidence="1">Uncharacterized protein</fullName>
    </submittedName>
</protein>